<dbReference type="KEGG" id="mthr:MSTHT_0045"/>
<dbReference type="AlphaFoldDB" id="A0A0E3KXV5"/>
<protein>
    <submittedName>
        <fullName evidence="2">Glyoxalase</fullName>
    </submittedName>
</protein>
<sequence>MPTIVHFDIPADDLERAKSFYSKLFGWKFEKPIETMEYYLIDTEDLEGKRGPGGGLGKRGSAEQKITNFIGVPSVDEYLAKIEKLGGKALMAKTAVPGMGYLAICMDTENNPFGIWEENEEAR</sequence>
<dbReference type="Pfam" id="PF22677">
    <property type="entry name" value="Ble-like_N"/>
    <property type="match status" value="1"/>
</dbReference>
<dbReference type="OrthoDB" id="134577at2157"/>
<dbReference type="STRING" id="523844.MSTHT_0045"/>
<dbReference type="PANTHER" id="PTHR33993:SF2">
    <property type="entry name" value="VOC DOMAIN-CONTAINING PROTEIN"/>
    <property type="match status" value="1"/>
</dbReference>
<dbReference type="CDD" id="cd07247">
    <property type="entry name" value="SgaA_N_like"/>
    <property type="match status" value="1"/>
</dbReference>
<organism evidence="2 3">
    <name type="scientific">Methanosarcina thermophila (strain ATCC 43570 / DSM 1825 / OCM 12 / VKM B-1830 / TM-1)</name>
    <dbReference type="NCBI Taxonomy" id="523844"/>
    <lineage>
        <taxon>Archaea</taxon>
        <taxon>Methanobacteriati</taxon>
        <taxon>Methanobacteriota</taxon>
        <taxon>Stenosarchaea group</taxon>
        <taxon>Methanomicrobia</taxon>
        <taxon>Methanosarcinales</taxon>
        <taxon>Methanosarcinaceae</taxon>
        <taxon>Methanosarcina</taxon>
    </lineage>
</organism>
<evidence type="ECO:0000313" key="2">
    <source>
        <dbReference type="EMBL" id="AKB11803.1"/>
    </source>
</evidence>
<dbReference type="GeneID" id="41601985"/>
<proteinExistence type="predicted"/>
<dbReference type="SUPFAM" id="SSF54593">
    <property type="entry name" value="Glyoxalase/Bleomycin resistance protein/Dihydroxybiphenyl dioxygenase"/>
    <property type="match status" value="1"/>
</dbReference>
<reference evidence="2 3" key="1">
    <citation type="submission" date="2014-07" db="EMBL/GenBank/DDBJ databases">
        <title>Methanogenic archaea and the global carbon cycle.</title>
        <authorList>
            <person name="Henriksen J.R."/>
            <person name="Luke J."/>
            <person name="Reinhart S."/>
            <person name="Benedict M.N."/>
            <person name="Youngblut N.D."/>
            <person name="Metcalf M.E."/>
            <person name="Whitaker R.J."/>
            <person name="Metcalf W.W."/>
        </authorList>
    </citation>
    <scope>NUCLEOTIDE SEQUENCE [LARGE SCALE GENOMIC DNA]</scope>
    <source>
        <strain evidence="3">ATCC 43570 / DSM 1825 / OCM 12 / VKM B-1830 / TM-1</strain>
    </source>
</reference>
<dbReference type="PATRIC" id="fig|523844.20.peg.57"/>
<dbReference type="Proteomes" id="UP000066529">
    <property type="component" value="Chromosome"/>
</dbReference>
<dbReference type="HOGENOM" id="CLU_127592_3_1_2"/>
<dbReference type="InterPro" id="IPR052164">
    <property type="entry name" value="Anthracycline_SecMetBiosynth"/>
</dbReference>
<dbReference type="InterPro" id="IPR029068">
    <property type="entry name" value="Glyas_Bleomycin-R_OHBP_Dase"/>
</dbReference>
<accession>A0A0E3KXV5</accession>
<evidence type="ECO:0000259" key="1">
    <source>
        <dbReference type="PROSITE" id="PS51819"/>
    </source>
</evidence>
<dbReference type="Gene3D" id="3.10.180.10">
    <property type="entry name" value="2,3-Dihydroxybiphenyl 1,2-Dioxygenase, domain 1"/>
    <property type="match status" value="1"/>
</dbReference>
<dbReference type="RefSeq" id="WP_048166075.1">
    <property type="nucleotide sequence ID" value="NZ_CP009501.1"/>
</dbReference>
<dbReference type="EMBL" id="CP009501">
    <property type="protein sequence ID" value="AKB11803.1"/>
    <property type="molecule type" value="Genomic_DNA"/>
</dbReference>
<feature type="domain" description="VOC" evidence="1">
    <location>
        <begin position="3"/>
        <end position="118"/>
    </location>
</feature>
<name>A0A0E3KXV5_METTT</name>
<evidence type="ECO:0000313" key="3">
    <source>
        <dbReference type="Proteomes" id="UP000066529"/>
    </source>
</evidence>
<dbReference type="PANTHER" id="PTHR33993">
    <property type="entry name" value="GLYOXALASE-RELATED"/>
    <property type="match status" value="1"/>
</dbReference>
<dbReference type="PROSITE" id="PS51819">
    <property type="entry name" value="VOC"/>
    <property type="match status" value="1"/>
</dbReference>
<dbReference type="InterPro" id="IPR053863">
    <property type="entry name" value="Glyoxy/Ble-like_N"/>
</dbReference>
<dbReference type="InterPro" id="IPR037523">
    <property type="entry name" value="VOC_core"/>
</dbReference>
<gene>
    <name evidence="2" type="ORF">MSTHT_0045</name>
</gene>